<organism evidence="1">
    <name type="scientific">viral metagenome</name>
    <dbReference type="NCBI Taxonomy" id="1070528"/>
    <lineage>
        <taxon>unclassified sequences</taxon>
        <taxon>metagenomes</taxon>
        <taxon>organismal metagenomes</taxon>
    </lineage>
</organism>
<evidence type="ECO:0000313" key="1">
    <source>
        <dbReference type="EMBL" id="QJA45215.1"/>
    </source>
</evidence>
<dbReference type="AlphaFoldDB" id="A0A6H1ZD71"/>
<reference evidence="1" key="1">
    <citation type="submission" date="2020-03" db="EMBL/GenBank/DDBJ databases">
        <title>The deep terrestrial virosphere.</title>
        <authorList>
            <person name="Holmfeldt K."/>
            <person name="Nilsson E."/>
            <person name="Simone D."/>
            <person name="Lopez-Fernandez M."/>
            <person name="Wu X."/>
            <person name="de Brujin I."/>
            <person name="Lundin D."/>
            <person name="Andersson A."/>
            <person name="Bertilsson S."/>
            <person name="Dopson M."/>
        </authorList>
    </citation>
    <scope>NUCLEOTIDE SEQUENCE</scope>
    <source>
        <strain evidence="2">MM415A00124</strain>
        <strain evidence="1">TM448A00198</strain>
    </source>
</reference>
<gene>
    <name evidence="2" type="ORF">MM415A00124_0034</name>
    <name evidence="1" type="ORF">TM448A00198_0030</name>
</gene>
<sequence>MGRLMRPRRSDFTDRVITQIDKDRRTAAQKARDAKVTSNAKTAAMRAIAGIGETDIVLHCEGVLEAVKDALCAHLDKEGAASTFGRFAQVAIYTGPIRKAAAEQAFAKLTKAANDRGEA</sequence>
<dbReference type="EMBL" id="MT145191">
    <property type="protein sequence ID" value="QJI04859.1"/>
    <property type="molecule type" value="Genomic_DNA"/>
</dbReference>
<evidence type="ECO:0000313" key="2">
    <source>
        <dbReference type="EMBL" id="QJI04859.1"/>
    </source>
</evidence>
<proteinExistence type="predicted"/>
<accession>A0A6H1ZD71</accession>
<dbReference type="EMBL" id="MT143987">
    <property type="protein sequence ID" value="QJA45215.1"/>
    <property type="molecule type" value="Genomic_DNA"/>
</dbReference>
<name>A0A6H1ZD71_9ZZZZ</name>
<protein>
    <submittedName>
        <fullName evidence="1">Uncharacterized protein</fullName>
    </submittedName>
</protein>